<reference evidence="6 7" key="1">
    <citation type="submission" date="2016-10" db="EMBL/GenBank/DDBJ databases">
        <authorList>
            <person name="de Groot N.N."/>
        </authorList>
    </citation>
    <scope>NUCLEOTIDE SEQUENCE [LARGE SCALE GENOMIC DNA]</scope>
    <source>
        <strain evidence="6 7">JCM 18415</strain>
    </source>
</reference>
<dbReference type="SUPFAM" id="SSF46785">
    <property type="entry name" value="Winged helix' DNA-binding domain"/>
    <property type="match status" value="1"/>
</dbReference>
<feature type="domain" description="IclR-ED" evidence="5">
    <location>
        <begin position="92"/>
        <end position="277"/>
    </location>
</feature>
<dbReference type="NCBIfam" id="TIGR02431">
    <property type="entry name" value="pcaR_pcaU"/>
    <property type="match status" value="1"/>
</dbReference>
<dbReference type="STRING" id="1002526.SAMN05216578_10588"/>
<dbReference type="PROSITE" id="PS51077">
    <property type="entry name" value="HTH_ICLR"/>
    <property type="match status" value="1"/>
</dbReference>
<dbReference type="SUPFAM" id="SSF55781">
    <property type="entry name" value="GAF domain-like"/>
    <property type="match status" value="1"/>
</dbReference>
<dbReference type="Proteomes" id="UP000242815">
    <property type="component" value="Unassembled WGS sequence"/>
</dbReference>
<dbReference type="Pfam" id="PF09339">
    <property type="entry name" value="HTH_IclR"/>
    <property type="match status" value="1"/>
</dbReference>
<dbReference type="GO" id="GO:0003677">
    <property type="term" value="F:DNA binding"/>
    <property type="evidence" value="ECO:0007669"/>
    <property type="project" value="UniProtKB-KW"/>
</dbReference>
<keyword evidence="3" id="KW-0804">Transcription</keyword>
<evidence type="ECO:0000259" key="5">
    <source>
        <dbReference type="PROSITE" id="PS51078"/>
    </source>
</evidence>
<protein>
    <submittedName>
        <fullName evidence="6">Transcriptional regulator, IclR family</fullName>
    </submittedName>
</protein>
<dbReference type="GO" id="GO:0045893">
    <property type="term" value="P:positive regulation of DNA-templated transcription"/>
    <property type="evidence" value="ECO:0007669"/>
    <property type="project" value="InterPro"/>
</dbReference>
<dbReference type="EMBL" id="FOYD01000005">
    <property type="protein sequence ID" value="SFQ82708.1"/>
    <property type="molecule type" value="Genomic_DNA"/>
</dbReference>
<feature type="domain" description="HTH iclR-type" evidence="4">
    <location>
        <begin position="31"/>
        <end position="91"/>
    </location>
</feature>
<dbReference type="PANTHER" id="PTHR30136">
    <property type="entry name" value="HELIX-TURN-HELIX TRANSCRIPTIONAL REGULATOR, ICLR FAMILY"/>
    <property type="match status" value="1"/>
</dbReference>
<dbReference type="InterPro" id="IPR005471">
    <property type="entry name" value="Tscrpt_reg_IclR_N"/>
</dbReference>
<dbReference type="InterPro" id="IPR036388">
    <property type="entry name" value="WH-like_DNA-bd_sf"/>
</dbReference>
<name>A0A1I6BP43_9GAMM</name>
<accession>A0A1I6BP43</accession>
<evidence type="ECO:0000259" key="4">
    <source>
        <dbReference type="PROSITE" id="PS51077"/>
    </source>
</evidence>
<dbReference type="InterPro" id="IPR050707">
    <property type="entry name" value="HTH_MetabolicPath_Reg"/>
</dbReference>
<evidence type="ECO:0000256" key="1">
    <source>
        <dbReference type="ARBA" id="ARBA00023015"/>
    </source>
</evidence>
<evidence type="ECO:0000313" key="6">
    <source>
        <dbReference type="EMBL" id="SFQ82708.1"/>
    </source>
</evidence>
<dbReference type="GO" id="GO:0045892">
    <property type="term" value="P:negative regulation of DNA-templated transcription"/>
    <property type="evidence" value="ECO:0007669"/>
    <property type="project" value="TreeGrafter"/>
</dbReference>
<gene>
    <name evidence="6" type="ORF">SAMN05216578_10588</name>
</gene>
<dbReference type="PANTHER" id="PTHR30136:SF34">
    <property type="entry name" value="TRANSCRIPTIONAL REGULATOR"/>
    <property type="match status" value="1"/>
</dbReference>
<evidence type="ECO:0000256" key="2">
    <source>
        <dbReference type="ARBA" id="ARBA00023125"/>
    </source>
</evidence>
<sequence length="280" mass="30834">MFAMRTVVGFPGNSGGRTLDNKLKPGDRDYVAALASGLQVLTAFDAEHSRMTLTEMAGRTDMDRAKARRFLLTLESLGYVRRDGRYFELTPRVLELSQAFQSSNQYHTVIQHYLRDITEEIGESSSLSVLDGIEVVYVVRSAAPHRLMAITLSAGTRLPAAYTSMGRVLLAQLSDSELEARLLQIEPQAHTPQSLTTREELRKAILQARRQGYCIIDQELDLGLRSVAAPVFAGNGDLLGAVNISTNAARVPMEVLEQDYLPRLQQLAATVQKTIRSAAG</sequence>
<dbReference type="InterPro" id="IPR036390">
    <property type="entry name" value="WH_DNA-bd_sf"/>
</dbReference>
<dbReference type="Gene3D" id="1.10.10.10">
    <property type="entry name" value="Winged helix-like DNA-binding domain superfamily/Winged helix DNA-binding domain"/>
    <property type="match status" value="1"/>
</dbReference>
<dbReference type="GO" id="GO:0046278">
    <property type="term" value="P:3,4-dihydroxybenzoate metabolic process"/>
    <property type="evidence" value="ECO:0007669"/>
    <property type="project" value="InterPro"/>
</dbReference>
<keyword evidence="1" id="KW-0805">Transcription regulation</keyword>
<dbReference type="SMART" id="SM00346">
    <property type="entry name" value="HTH_ICLR"/>
    <property type="match status" value="1"/>
</dbReference>
<dbReference type="GO" id="GO:0003700">
    <property type="term" value="F:DNA-binding transcription factor activity"/>
    <property type="evidence" value="ECO:0007669"/>
    <property type="project" value="TreeGrafter"/>
</dbReference>
<dbReference type="InterPro" id="IPR029016">
    <property type="entry name" value="GAF-like_dom_sf"/>
</dbReference>
<organism evidence="6 7">
    <name type="scientific">Halopseudomonas formosensis</name>
    <dbReference type="NCBI Taxonomy" id="1002526"/>
    <lineage>
        <taxon>Bacteria</taxon>
        <taxon>Pseudomonadati</taxon>
        <taxon>Pseudomonadota</taxon>
        <taxon>Gammaproteobacteria</taxon>
        <taxon>Pseudomonadales</taxon>
        <taxon>Pseudomonadaceae</taxon>
        <taxon>Halopseudomonas</taxon>
    </lineage>
</organism>
<evidence type="ECO:0000313" key="7">
    <source>
        <dbReference type="Proteomes" id="UP000242815"/>
    </source>
</evidence>
<keyword evidence="2" id="KW-0238">DNA-binding</keyword>
<dbReference type="InterPro" id="IPR012794">
    <property type="entry name" value="PcaR_PcaU"/>
</dbReference>
<dbReference type="Pfam" id="PF01614">
    <property type="entry name" value="IclR_C"/>
    <property type="match status" value="1"/>
</dbReference>
<dbReference type="Gene3D" id="3.30.450.40">
    <property type="match status" value="1"/>
</dbReference>
<dbReference type="AlphaFoldDB" id="A0A1I6BP43"/>
<dbReference type="InterPro" id="IPR014757">
    <property type="entry name" value="Tscrpt_reg_IclR_C"/>
</dbReference>
<dbReference type="PROSITE" id="PS51078">
    <property type="entry name" value="ICLR_ED"/>
    <property type="match status" value="1"/>
</dbReference>
<proteinExistence type="predicted"/>
<evidence type="ECO:0000256" key="3">
    <source>
        <dbReference type="ARBA" id="ARBA00023163"/>
    </source>
</evidence>